<feature type="chain" id="PRO_5043720927" evidence="2">
    <location>
        <begin position="25"/>
        <end position="237"/>
    </location>
</feature>
<proteinExistence type="predicted"/>
<accession>A0AAV9V1N0</accession>
<evidence type="ECO:0000256" key="2">
    <source>
        <dbReference type="SAM" id="SignalP"/>
    </source>
</evidence>
<evidence type="ECO:0000256" key="1">
    <source>
        <dbReference type="SAM" id="MobiDB-lite"/>
    </source>
</evidence>
<evidence type="ECO:0000313" key="3">
    <source>
        <dbReference type="EMBL" id="KAK6352832.1"/>
    </source>
</evidence>
<keyword evidence="4" id="KW-1185">Reference proteome</keyword>
<reference evidence="3 4" key="1">
    <citation type="submission" date="2019-10" db="EMBL/GenBank/DDBJ databases">
        <authorList>
            <person name="Palmer J.M."/>
        </authorList>
    </citation>
    <scope>NUCLEOTIDE SEQUENCE [LARGE SCALE GENOMIC DNA]</scope>
    <source>
        <strain evidence="3 4">TWF696</strain>
    </source>
</reference>
<sequence>MKSIPLSTTLLLFCSLLASTLAAASPDLEARNTGHDLKRTSEADTRAPSVPAAEPSAEYIIIVSEVAAPSRQDADAQSNVDMGCTMAIDNTEIEIDSNRPPTADGLRTQIKRSAANAADVPTGHGGIHRRSLNSKRAISDVPTGHGGIHRRMSSKRLVSDEAPTGHGGPSSRELKSARRRRAMADIAPTGHGRASGARLPRRLVSDELPTGHGGVNVKGKRELRMSSVHTGHGGMNI</sequence>
<evidence type="ECO:0000313" key="4">
    <source>
        <dbReference type="Proteomes" id="UP001375240"/>
    </source>
</evidence>
<feature type="region of interest" description="Disordered" evidence="1">
    <location>
        <begin position="137"/>
        <end position="179"/>
    </location>
</feature>
<keyword evidence="2" id="KW-0732">Signal</keyword>
<name>A0AAV9V1N0_9PEZI</name>
<dbReference type="EMBL" id="JAVHNQ010000003">
    <property type="protein sequence ID" value="KAK6352832.1"/>
    <property type="molecule type" value="Genomic_DNA"/>
</dbReference>
<feature type="signal peptide" evidence="2">
    <location>
        <begin position="1"/>
        <end position="24"/>
    </location>
</feature>
<organism evidence="3 4">
    <name type="scientific">Orbilia brochopaga</name>
    <dbReference type="NCBI Taxonomy" id="3140254"/>
    <lineage>
        <taxon>Eukaryota</taxon>
        <taxon>Fungi</taxon>
        <taxon>Dikarya</taxon>
        <taxon>Ascomycota</taxon>
        <taxon>Pezizomycotina</taxon>
        <taxon>Orbiliomycetes</taxon>
        <taxon>Orbiliales</taxon>
        <taxon>Orbiliaceae</taxon>
        <taxon>Orbilia</taxon>
    </lineage>
</organism>
<feature type="compositionally biased region" description="Basic and acidic residues" evidence="1">
    <location>
        <begin position="32"/>
        <end position="45"/>
    </location>
</feature>
<dbReference type="Proteomes" id="UP001375240">
    <property type="component" value="Unassembled WGS sequence"/>
</dbReference>
<comment type="caution">
    <text evidence="3">The sequence shown here is derived from an EMBL/GenBank/DDBJ whole genome shotgun (WGS) entry which is preliminary data.</text>
</comment>
<protein>
    <submittedName>
        <fullName evidence="3">Uncharacterized protein</fullName>
    </submittedName>
</protein>
<feature type="region of interest" description="Disordered" evidence="1">
    <location>
        <begin position="32"/>
        <end position="51"/>
    </location>
</feature>
<gene>
    <name evidence="3" type="ORF">TWF696_004832</name>
</gene>
<dbReference type="AlphaFoldDB" id="A0AAV9V1N0"/>